<organism evidence="5 6">
    <name type="scientific">Acrobeloides nanus</name>
    <dbReference type="NCBI Taxonomy" id="290746"/>
    <lineage>
        <taxon>Eukaryota</taxon>
        <taxon>Metazoa</taxon>
        <taxon>Ecdysozoa</taxon>
        <taxon>Nematoda</taxon>
        <taxon>Chromadorea</taxon>
        <taxon>Rhabditida</taxon>
        <taxon>Tylenchina</taxon>
        <taxon>Cephalobomorpha</taxon>
        <taxon>Cephaloboidea</taxon>
        <taxon>Cephalobidae</taxon>
        <taxon>Acrobeloides</taxon>
    </lineage>
</organism>
<evidence type="ECO:0000256" key="1">
    <source>
        <dbReference type="ARBA" id="ARBA00023015"/>
    </source>
</evidence>
<evidence type="ECO:0000259" key="4">
    <source>
        <dbReference type="Pfam" id="PF00104"/>
    </source>
</evidence>
<dbReference type="PANTHER" id="PTHR47630">
    <property type="entry name" value="NUCLEAR HORMONE RECEPTOR FAMILY-RELATED-RELATED"/>
    <property type="match status" value="1"/>
</dbReference>
<keyword evidence="2" id="KW-0804">Transcription</keyword>
<evidence type="ECO:0000256" key="3">
    <source>
        <dbReference type="ARBA" id="ARBA00023170"/>
    </source>
</evidence>
<accession>A0A914E8H5</accession>
<reference evidence="6" key="1">
    <citation type="submission" date="2022-11" db="UniProtKB">
        <authorList>
            <consortium name="WormBaseParasite"/>
        </authorList>
    </citation>
    <scope>IDENTIFICATION</scope>
</reference>
<dbReference type="SUPFAM" id="SSF48508">
    <property type="entry name" value="Nuclear receptor ligand-binding domain"/>
    <property type="match status" value="1"/>
</dbReference>
<dbReference type="Gene3D" id="1.10.565.10">
    <property type="entry name" value="Retinoid X Receptor"/>
    <property type="match status" value="1"/>
</dbReference>
<evidence type="ECO:0000256" key="2">
    <source>
        <dbReference type="ARBA" id="ARBA00023163"/>
    </source>
</evidence>
<protein>
    <submittedName>
        <fullName evidence="6">NR LBD domain-containing protein</fullName>
    </submittedName>
</protein>
<dbReference type="Pfam" id="PF00104">
    <property type="entry name" value="Hormone_recep"/>
    <property type="match status" value="1"/>
</dbReference>
<proteinExistence type="predicted"/>
<dbReference type="InterPro" id="IPR035500">
    <property type="entry name" value="NHR-like_dom_sf"/>
</dbReference>
<keyword evidence="3" id="KW-0675">Receptor</keyword>
<dbReference type="Proteomes" id="UP000887540">
    <property type="component" value="Unplaced"/>
</dbReference>
<dbReference type="InterPro" id="IPR000536">
    <property type="entry name" value="Nucl_hrmn_rcpt_lig-bd"/>
</dbReference>
<sequence length="205" mass="23922">MAHLTKEFDDKCSLNVPQKIAVKEPGQICHRTAMQWDPKFRASSAIFKYLWCRCATLYFDWASHVHEIKELNEQDKEILLVGRCIPITWLTFGYKSVERNFNGIVCSGGNYFPGDKSEWAYMDKDIFLICGEPVKIMMNDFIPPAIEMKVTETEYILLRRVTEKEDNNMSLMSLFNIAQMRGTLPYDIHIRRYNATGAKIKEFKE</sequence>
<name>A0A914E8H5_9BILA</name>
<evidence type="ECO:0000313" key="5">
    <source>
        <dbReference type="Proteomes" id="UP000887540"/>
    </source>
</evidence>
<dbReference type="AlphaFoldDB" id="A0A914E8H5"/>
<keyword evidence="5" id="KW-1185">Reference proteome</keyword>
<dbReference type="InterPro" id="IPR052499">
    <property type="entry name" value="C.elegans_NHRs"/>
</dbReference>
<keyword evidence="1" id="KW-0805">Transcription regulation</keyword>
<evidence type="ECO:0000313" key="6">
    <source>
        <dbReference type="WBParaSite" id="ACRNAN_scaffold6468.g17189.t1"/>
    </source>
</evidence>
<feature type="domain" description="NR LBD" evidence="4">
    <location>
        <begin position="50"/>
        <end position="158"/>
    </location>
</feature>
<dbReference type="WBParaSite" id="ACRNAN_scaffold6468.g17189.t1">
    <property type="protein sequence ID" value="ACRNAN_scaffold6468.g17189.t1"/>
    <property type="gene ID" value="ACRNAN_scaffold6468.g17189"/>
</dbReference>